<name>N9FHD9_9GAMM</name>
<gene>
    <name evidence="1" type="ORF">F933_01176</name>
</gene>
<dbReference type="PATRIC" id="fig|1217648.3.peg.1164"/>
<sequence length="204" mass="24303">MAELTIEQKRLAVEKGLAQFLPETVLQRVLKYWETEYGHQPSFVLNRFLNEICTNDELRQQRKEMLRQVLHEISVVEKQQRLKVKKEDAAVIESNLNELGLFEVFYDFIMEVLKAVSRDDYLEFVEEIQTKMKKHRQLAQFFYVAGSERKCLMQIPQEMYSVMITMLYVIYCDFYGPVKADQLYALTKNQIKLKNPEIDFKQLL</sequence>
<organism evidence="1 2">
    <name type="scientific">Acinetobacter beijerinckii CIP 110307</name>
    <dbReference type="NCBI Taxonomy" id="1217648"/>
    <lineage>
        <taxon>Bacteria</taxon>
        <taxon>Pseudomonadati</taxon>
        <taxon>Pseudomonadota</taxon>
        <taxon>Gammaproteobacteria</taxon>
        <taxon>Moraxellales</taxon>
        <taxon>Moraxellaceae</taxon>
        <taxon>Acinetobacter</taxon>
    </lineage>
</organism>
<keyword evidence="2" id="KW-1185">Reference proteome</keyword>
<dbReference type="HOGENOM" id="CLU_1340854_0_0_6"/>
<dbReference type="RefSeq" id="WP_005059421.1">
    <property type="nucleotide sequence ID" value="NZ_KB849765.1"/>
</dbReference>
<dbReference type="EMBL" id="APQL01000005">
    <property type="protein sequence ID" value="ENW06725.1"/>
    <property type="molecule type" value="Genomic_DNA"/>
</dbReference>
<evidence type="ECO:0000313" key="1">
    <source>
        <dbReference type="EMBL" id="ENW06725.1"/>
    </source>
</evidence>
<dbReference type="GeneID" id="29856780"/>
<accession>N9FHD9</accession>
<proteinExistence type="predicted"/>
<dbReference type="Proteomes" id="UP000017670">
    <property type="component" value="Unassembled WGS sequence"/>
</dbReference>
<comment type="caution">
    <text evidence="1">The sequence shown here is derived from an EMBL/GenBank/DDBJ whole genome shotgun (WGS) entry which is preliminary data.</text>
</comment>
<dbReference type="AlphaFoldDB" id="N9FHD9"/>
<protein>
    <submittedName>
        <fullName evidence="1">Uncharacterized protein</fullName>
    </submittedName>
</protein>
<evidence type="ECO:0000313" key="2">
    <source>
        <dbReference type="Proteomes" id="UP000017670"/>
    </source>
</evidence>
<dbReference type="eggNOG" id="ENOG5032ZG7">
    <property type="taxonomic scope" value="Bacteria"/>
</dbReference>
<reference evidence="1 2" key="1">
    <citation type="submission" date="2013-02" db="EMBL/GenBank/DDBJ databases">
        <title>The Genome Sequence of Acinetobacter beijerinckii CIP 110307.</title>
        <authorList>
            <consortium name="The Broad Institute Genome Sequencing Platform"/>
            <consortium name="The Broad Institute Genome Sequencing Center for Infectious Disease"/>
            <person name="Cerqueira G."/>
            <person name="Feldgarden M."/>
            <person name="Courvalin P."/>
            <person name="Perichon B."/>
            <person name="Grillot-Courvalin C."/>
            <person name="Clermont D."/>
            <person name="Rocha E."/>
            <person name="Yoon E.-J."/>
            <person name="Nemec A."/>
            <person name="Walker B."/>
            <person name="Young S.K."/>
            <person name="Zeng Q."/>
            <person name="Gargeya S."/>
            <person name="Fitzgerald M."/>
            <person name="Haas B."/>
            <person name="Abouelleil A."/>
            <person name="Alvarado L."/>
            <person name="Arachchi H.M."/>
            <person name="Berlin A.M."/>
            <person name="Chapman S.B."/>
            <person name="Dewar J."/>
            <person name="Goldberg J."/>
            <person name="Griggs A."/>
            <person name="Gujja S."/>
            <person name="Hansen M."/>
            <person name="Howarth C."/>
            <person name="Imamovic A."/>
            <person name="Larimer J."/>
            <person name="McCowan C."/>
            <person name="Murphy C."/>
            <person name="Neiman D."/>
            <person name="Pearson M."/>
            <person name="Priest M."/>
            <person name="Roberts A."/>
            <person name="Saif S."/>
            <person name="Shea T."/>
            <person name="Sisk P."/>
            <person name="Sykes S."/>
            <person name="Wortman J."/>
            <person name="Nusbaum C."/>
            <person name="Birren B."/>
        </authorList>
    </citation>
    <scope>NUCLEOTIDE SEQUENCE [LARGE SCALE GENOMIC DNA]</scope>
    <source>
        <strain evidence="1 2">CIP 110307</strain>
    </source>
</reference>